<dbReference type="RefSeq" id="WP_244549375.1">
    <property type="nucleotide sequence ID" value="NZ_FQZU01000051.1"/>
</dbReference>
<dbReference type="EMBL" id="FQZU01000051">
    <property type="protein sequence ID" value="SHL18453.1"/>
    <property type="molecule type" value="Genomic_DNA"/>
</dbReference>
<keyword evidence="3" id="KW-1185">Reference proteome</keyword>
<dbReference type="Pfam" id="PF00561">
    <property type="entry name" value="Abhydrolase_1"/>
    <property type="match status" value="1"/>
</dbReference>
<dbReference type="InterPro" id="IPR029058">
    <property type="entry name" value="AB_hydrolase_fold"/>
</dbReference>
<evidence type="ECO:0000313" key="2">
    <source>
        <dbReference type="EMBL" id="SHL18453.1"/>
    </source>
</evidence>
<dbReference type="SUPFAM" id="SSF53474">
    <property type="entry name" value="alpha/beta-Hydrolases"/>
    <property type="match status" value="1"/>
</dbReference>
<evidence type="ECO:0000259" key="1">
    <source>
        <dbReference type="Pfam" id="PF00561"/>
    </source>
</evidence>
<sequence>MPEPVMKKVKGDGVNINLAVWEGGGTPILCIHGITANCRCWDVFAGLLAPARQVMAMDLRGRGYSDKPDHGYSMEYHTKDIKCLLDDLGFEKAVIMGHSLGAFIGLAFAAEYPEYTDRLVLVDGGGDLSPEQFEEVFKGIKPALDRLGQIFDSEEAYMEKMKAAPYLHPWSEAIETYCRHELEPAEGGVRTNIDAAHIAEEAANVRLLQCADYYGKVKCPVLILRATEGLLSDKDLLLPEDVADRMTRQIPEAELFEAEGVNHYGIVFQPHPARNAALKRFLELGGS</sequence>
<dbReference type="Proteomes" id="UP000183994">
    <property type="component" value="Unassembled WGS sequence"/>
</dbReference>
<proteinExistence type="predicted"/>
<dbReference type="PANTHER" id="PTHR43798:SF33">
    <property type="entry name" value="HYDROLASE, PUTATIVE (AFU_ORTHOLOGUE AFUA_2G14860)-RELATED"/>
    <property type="match status" value="1"/>
</dbReference>
<evidence type="ECO:0000313" key="3">
    <source>
        <dbReference type="Proteomes" id="UP000183994"/>
    </source>
</evidence>
<dbReference type="GO" id="GO:0016020">
    <property type="term" value="C:membrane"/>
    <property type="evidence" value="ECO:0007669"/>
    <property type="project" value="TreeGrafter"/>
</dbReference>
<dbReference type="InterPro" id="IPR050266">
    <property type="entry name" value="AB_hydrolase_sf"/>
</dbReference>
<name>A0A1M6YK03_9BACT</name>
<protein>
    <submittedName>
        <fullName evidence="2">Pimeloyl-ACP methyl ester carboxylesterase</fullName>
    </submittedName>
</protein>
<reference evidence="3" key="1">
    <citation type="submission" date="2016-11" db="EMBL/GenBank/DDBJ databases">
        <authorList>
            <person name="Varghese N."/>
            <person name="Submissions S."/>
        </authorList>
    </citation>
    <scope>NUCLEOTIDE SEQUENCE [LARGE SCALE GENOMIC DNA]</scope>
    <source>
        <strain evidence="3">DSM 16219</strain>
    </source>
</reference>
<dbReference type="PRINTS" id="PR00111">
    <property type="entry name" value="ABHYDROLASE"/>
</dbReference>
<dbReference type="STRING" id="1121393.SAMN02745216_04766"/>
<accession>A0A1M6YK03</accession>
<feature type="domain" description="AB hydrolase-1" evidence="1">
    <location>
        <begin position="27"/>
        <end position="266"/>
    </location>
</feature>
<organism evidence="2 3">
    <name type="scientific">Desulfatibacillum alkenivorans DSM 16219</name>
    <dbReference type="NCBI Taxonomy" id="1121393"/>
    <lineage>
        <taxon>Bacteria</taxon>
        <taxon>Pseudomonadati</taxon>
        <taxon>Thermodesulfobacteriota</taxon>
        <taxon>Desulfobacteria</taxon>
        <taxon>Desulfobacterales</taxon>
        <taxon>Desulfatibacillaceae</taxon>
        <taxon>Desulfatibacillum</taxon>
    </lineage>
</organism>
<dbReference type="PANTHER" id="PTHR43798">
    <property type="entry name" value="MONOACYLGLYCEROL LIPASE"/>
    <property type="match status" value="1"/>
</dbReference>
<dbReference type="InterPro" id="IPR000073">
    <property type="entry name" value="AB_hydrolase_1"/>
</dbReference>
<dbReference type="AlphaFoldDB" id="A0A1M6YK03"/>
<gene>
    <name evidence="2" type="ORF">SAMN02745216_04766</name>
</gene>
<dbReference type="Gene3D" id="3.40.50.1820">
    <property type="entry name" value="alpha/beta hydrolase"/>
    <property type="match status" value="1"/>
</dbReference>